<dbReference type="Proteomes" id="UP000703269">
    <property type="component" value="Unassembled WGS sequence"/>
</dbReference>
<evidence type="ECO:0000313" key="2">
    <source>
        <dbReference type="EMBL" id="GJE86362.1"/>
    </source>
</evidence>
<dbReference type="SUPFAM" id="SSF55729">
    <property type="entry name" value="Acyl-CoA N-acyltransferases (Nat)"/>
    <property type="match status" value="1"/>
</dbReference>
<dbReference type="InterPro" id="IPR000182">
    <property type="entry name" value="GNAT_dom"/>
</dbReference>
<evidence type="ECO:0000313" key="3">
    <source>
        <dbReference type="Proteomes" id="UP000703269"/>
    </source>
</evidence>
<dbReference type="AlphaFoldDB" id="A0A9P3FZX1"/>
<gene>
    <name evidence="2" type="ORF">PsYK624_024420</name>
</gene>
<dbReference type="PANTHER" id="PTHR42791:SF1">
    <property type="entry name" value="N-ACETYLTRANSFERASE DOMAIN-CONTAINING PROTEIN"/>
    <property type="match status" value="1"/>
</dbReference>
<dbReference type="GO" id="GO:0016747">
    <property type="term" value="F:acyltransferase activity, transferring groups other than amino-acyl groups"/>
    <property type="evidence" value="ECO:0007669"/>
    <property type="project" value="InterPro"/>
</dbReference>
<evidence type="ECO:0000259" key="1">
    <source>
        <dbReference type="Pfam" id="PF13508"/>
    </source>
</evidence>
<sequence>MSYSTPVLRRLSASSADEIGSAVQVLVDAYAGDQTIEAMTAELKSAKTLMFRRSIEEALRSGACYVAYDGREACGVAVWLSPRSDWRFHEDPAFLDALTDDVREWYADHFTPNYEKLYTHSGSDSTEARRNAWKLLWLGVVPERRRRGIARRLIETATAMADEEREKVIVEVTNPERVSQFQRYGFKYRSVKNLSCGRFPGFPIWYLEREPGTTPRSSSVQP</sequence>
<dbReference type="EMBL" id="BPQB01000004">
    <property type="protein sequence ID" value="GJE86362.1"/>
    <property type="molecule type" value="Genomic_DNA"/>
</dbReference>
<protein>
    <recommendedName>
        <fullName evidence="1">N-acetyltransferase domain-containing protein</fullName>
    </recommendedName>
</protein>
<dbReference type="OrthoDB" id="61113at2759"/>
<comment type="caution">
    <text evidence="2">The sequence shown here is derived from an EMBL/GenBank/DDBJ whole genome shotgun (WGS) entry which is preliminary data.</text>
</comment>
<reference evidence="2 3" key="1">
    <citation type="submission" date="2021-08" db="EMBL/GenBank/DDBJ databases">
        <title>Draft Genome Sequence of Phanerochaete sordida strain YK-624.</title>
        <authorList>
            <person name="Mori T."/>
            <person name="Dohra H."/>
            <person name="Suzuki T."/>
            <person name="Kawagishi H."/>
            <person name="Hirai H."/>
        </authorList>
    </citation>
    <scope>NUCLEOTIDE SEQUENCE [LARGE SCALE GENOMIC DNA]</scope>
    <source>
        <strain evidence="2 3">YK-624</strain>
    </source>
</reference>
<dbReference type="Gene3D" id="3.40.630.30">
    <property type="match status" value="1"/>
</dbReference>
<dbReference type="InterPro" id="IPR016181">
    <property type="entry name" value="Acyl_CoA_acyltransferase"/>
</dbReference>
<name>A0A9P3FZX1_9APHY</name>
<dbReference type="Pfam" id="PF13508">
    <property type="entry name" value="Acetyltransf_7"/>
    <property type="match status" value="1"/>
</dbReference>
<feature type="domain" description="N-acetyltransferase" evidence="1">
    <location>
        <begin position="133"/>
        <end position="187"/>
    </location>
</feature>
<dbReference type="PANTHER" id="PTHR42791">
    <property type="entry name" value="GNAT FAMILY ACETYLTRANSFERASE"/>
    <property type="match status" value="1"/>
</dbReference>
<accession>A0A9P3FZX1</accession>
<keyword evidence="3" id="KW-1185">Reference proteome</keyword>
<organism evidence="2 3">
    <name type="scientific">Phanerochaete sordida</name>
    <dbReference type="NCBI Taxonomy" id="48140"/>
    <lineage>
        <taxon>Eukaryota</taxon>
        <taxon>Fungi</taxon>
        <taxon>Dikarya</taxon>
        <taxon>Basidiomycota</taxon>
        <taxon>Agaricomycotina</taxon>
        <taxon>Agaricomycetes</taxon>
        <taxon>Polyporales</taxon>
        <taxon>Phanerochaetaceae</taxon>
        <taxon>Phanerochaete</taxon>
    </lineage>
</organism>
<dbReference type="InterPro" id="IPR052523">
    <property type="entry name" value="Trichothecene_AcTrans"/>
</dbReference>
<proteinExistence type="predicted"/>